<evidence type="ECO:0000256" key="5">
    <source>
        <dbReference type="ARBA" id="ARBA00022989"/>
    </source>
</evidence>
<keyword evidence="10" id="KW-1185">Reference proteome</keyword>
<dbReference type="NCBIfam" id="TIGR03025">
    <property type="entry name" value="EPS_sugtrans"/>
    <property type="match status" value="1"/>
</dbReference>
<keyword evidence="6 7" id="KW-0472">Membrane</keyword>
<comment type="similarity">
    <text evidence="2">Belongs to the bacterial sugar transferase family.</text>
</comment>
<name>A0A1W1VY78_9FIRM</name>
<organism evidence="9 10">
    <name type="scientific">Thermanaeromonas toyohensis ToBE</name>
    <dbReference type="NCBI Taxonomy" id="698762"/>
    <lineage>
        <taxon>Bacteria</taxon>
        <taxon>Bacillati</taxon>
        <taxon>Bacillota</taxon>
        <taxon>Clostridia</taxon>
        <taxon>Neomoorellales</taxon>
        <taxon>Neomoorellaceae</taxon>
        <taxon>Thermanaeromonas</taxon>
    </lineage>
</organism>
<dbReference type="RefSeq" id="WP_084665759.1">
    <property type="nucleotide sequence ID" value="NZ_LT838272.1"/>
</dbReference>
<evidence type="ECO:0000259" key="8">
    <source>
        <dbReference type="Pfam" id="PF02397"/>
    </source>
</evidence>
<dbReference type="InterPro" id="IPR003362">
    <property type="entry name" value="Bact_transf"/>
</dbReference>
<evidence type="ECO:0000313" key="9">
    <source>
        <dbReference type="EMBL" id="SMB98203.1"/>
    </source>
</evidence>
<dbReference type="GO" id="GO:0016780">
    <property type="term" value="F:phosphotransferase activity, for other substituted phosphate groups"/>
    <property type="evidence" value="ECO:0007669"/>
    <property type="project" value="TreeGrafter"/>
</dbReference>
<feature type="transmembrane region" description="Helical" evidence="7">
    <location>
        <begin position="68"/>
        <end position="91"/>
    </location>
</feature>
<evidence type="ECO:0000256" key="2">
    <source>
        <dbReference type="ARBA" id="ARBA00006464"/>
    </source>
</evidence>
<feature type="transmembrane region" description="Helical" evidence="7">
    <location>
        <begin position="97"/>
        <end position="117"/>
    </location>
</feature>
<dbReference type="Proteomes" id="UP000192569">
    <property type="component" value="Chromosome I"/>
</dbReference>
<evidence type="ECO:0000256" key="3">
    <source>
        <dbReference type="ARBA" id="ARBA00022679"/>
    </source>
</evidence>
<evidence type="ECO:0000313" key="10">
    <source>
        <dbReference type="Proteomes" id="UP000192569"/>
    </source>
</evidence>
<keyword evidence="5 7" id="KW-1133">Transmembrane helix</keyword>
<feature type="transmembrane region" description="Helical" evidence="7">
    <location>
        <begin position="40"/>
        <end position="61"/>
    </location>
</feature>
<feature type="transmembrane region" description="Helical" evidence="7">
    <location>
        <begin position="9"/>
        <end position="28"/>
    </location>
</feature>
<dbReference type="Gene3D" id="3.40.50.720">
    <property type="entry name" value="NAD(P)-binding Rossmann-like Domain"/>
    <property type="match status" value="1"/>
</dbReference>
<sequence length="451" mass="50583">MRWTKVGKVLGDLACVHCGYIAAFLIRFHGSLPEANFKAYLAVAPYLSLAALILLHSYGLFSSQRRRWAEVFSSLVCVVTLLLPIGLSTSYLFQTYAFPRSIFLLAAPFHLFFLILWRRFVWAWSLARQGPLTLLVVGPKEEALMRAKLLQSQEPYLFQVAGVVTDVTLDKGGEGQPDIPWLGTYAELVASLKHAGPKGVLLCSGLPREERAKILKKAVEEDLAIFLIPDLEDIFLAGASLEQIDGIPVFRIPRIQEEAALGWKRLLDIVMGLLLLGPALPVMLLAALALKLENPHWPVFYMQERVGKGGRVFRLIKLRTMIPGAEEETGPTLATPDDPRLTRVGRFLRATRIDELPQLWNVLKGEMSFVGPRPERPYFVEQLKKEIPGYHLRHHLPAGITGLAQVEGRYSTPPEDKLRYDLMYGKSASLLTDLRIILRTLSVIMLRDKAS</sequence>
<keyword evidence="3 9" id="KW-0808">Transferase</keyword>
<keyword evidence="4 7" id="KW-0812">Transmembrane</keyword>
<dbReference type="AlphaFoldDB" id="A0A1W1VY78"/>
<dbReference type="STRING" id="698762.SAMN00808754_2198"/>
<comment type="subcellular location">
    <subcellularLocation>
        <location evidence="1">Membrane</location>
        <topology evidence="1">Multi-pass membrane protein</topology>
    </subcellularLocation>
</comment>
<proteinExistence type="inferred from homology"/>
<feature type="domain" description="Bacterial sugar transferase" evidence="8">
    <location>
        <begin position="264"/>
        <end position="445"/>
    </location>
</feature>
<evidence type="ECO:0000256" key="7">
    <source>
        <dbReference type="SAM" id="Phobius"/>
    </source>
</evidence>
<dbReference type="OrthoDB" id="9808602at2"/>
<dbReference type="PANTHER" id="PTHR30576">
    <property type="entry name" value="COLANIC BIOSYNTHESIS UDP-GLUCOSE LIPID CARRIER TRANSFERASE"/>
    <property type="match status" value="1"/>
</dbReference>
<feature type="transmembrane region" description="Helical" evidence="7">
    <location>
        <begin position="266"/>
        <end position="290"/>
    </location>
</feature>
<gene>
    <name evidence="9" type="ORF">SAMN00808754_2198</name>
</gene>
<dbReference type="GO" id="GO:0016020">
    <property type="term" value="C:membrane"/>
    <property type="evidence" value="ECO:0007669"/>
    <property type="project" value="UniProtKB-SubCell"/>
</dbReference>
<evidence type="ECO:0000256" key="6">
    <source>
        <dbReference type="ARBA" id="ARBA00023136"/>
    </source>
</evidence>
<dbReference type="PANTHER" id="PTHR30576:SF0">
    <property type="entry name" value="UNDECAPRENYL-PHOSPHATE N-ACETYLGALACTOSAMINYL 1-PHOSPHATE TRANSFERASE-RELATED"/>
    <property type="match status" value="1"/>
</dbReference>
<evidence type="ECO:0000256" key="1">
    <source>
        <dbReference type="ARBA" id="ARBA00004141"/>
    </source>
</evidence>
<dbReference type="EMBL" id="LT838272">
    <property type="protein sequence ID" value="SMB98203.1"/>
    <property type="molecule type" value="Genomic_DNA"/>
</dbReference>
<dbReference type="InterPro" id="IPR017475">
    <property type="entry name" value="EPS_sugar_tfrase"/>
</dbReference>
<reference evidence="9 10" key="1">
    <citation type="submission" date="2017-04" db="EMBL/GenBank/DDBJ databases">
        <authorList>
            <person name="Afonso C.L."/>
            <person name="Miller P.J."/>
            <person name="Scott M.A."/>
            <person name="Spackman E."/>
            <person name="Goraichik I."/>
            <person name="Dimitrov K.M."/>
            <person name="Suarez D.L."/>
            <person name="Swayne D.E."/>
        </authorList>
    </citation>
    <scope>NUCLEOTIDE SEQUENCE [LARGE SCALE GENOMIC DNA]</scope>
    <source>
        <strain evidence="9 10">ToBE</strain>
    </source>
</reference>
<evidence type="ECO:0000256" key="4">
    <source>
        <dbReference type="ARBA" id="ARBA00022692"/>
    </source>
</evidence>
<accession>A0A1W1VY78</accession>
<dbReference type="Pfam" id="PF02397">
    <property type="entry name" value="Bac_transf"/>
    <property type="match status" value="1"/>
</dbReference>
<protein>
    <submittedName>
        <fullName evidence="9">Exopolysaccharide biosynthesis polyprenyl glycosylphosphotransferase</fullName>
    </submittedName>
</protein>